<gene>
    <name evidence="2" type="ORF">HJG60_008801</name>
</gene>
<evidence type="ECO:0000256" key="1">
    <source>
        <dbReference type="SAM" id="Phobius"/>
    </source>
</evidence>
<keyword evidence="1" id="KW-0812">Transmembrane</keyword>
<proteinExistence type="predicted"/>
<keyword evidence="1" id="KW-1133">Transmembrane helix</keyword>
<evidence type="ECO:0000313" key="2">
    <source>
        <dbReference type="EMBL" id="KAF6081782.1"/>
    </source>
</evidence>
<comment type="caution">
    <text evidence="2">The sequence shown here is derived from an EMBL/GenBank/DDBJ whole genome shotgun (WGS) entry which is preliminary data.</text>
</comment>
<evidence type="ECO:0000313" key="3">
    <source>
        <dbReference type="Proteomes" id="UP000664940"/>
    </source>
</evidence>
<accession>A0A833YWG9</accession>
<feature type="transmembrane region" description="Helical" evidence="1">
    <location>
        <begin position="106"/>
        <end position="139"/>
    </location>
</feature>
<sequence length="151" mass="16846">MYILTSGRKGKRPERVSGCCRAADYGNCSSLRPELSAQELGRPGFSPPRPSRSPASLCIPARSSGTASSTPEFRNWSPPFSLGPSSYRFVNFVDPFEQPTLGFLDFFPMIFLFSVVCISHIIFITSFLLLGLDLVCFSLSDSLRWDVRFFI</sequence>
<dbReference type="EMBL" id="JABVXQ010000013">
    <property type="protein sequence ID" value="KAF6081782.1"/>
    <property type="molecule type" value="Genomic_DNA"/>
</dbReference>
<dbReference type="Proteomes" id="UP000664940">
    <property type="component" value="Unassembled WGS sequence"/>
</dbReference>
<organism evidence="2 3">
    <name type="scientific">Phyllostomus discolor</name>
    <name type="common">pale spear-nosed bat</name>
    <dbReference type="NCBI Taxonomy" id="89673"/>
    <lineage>
        <taxon>Eukaryota</taxon>
        <taxon>Metazoa</taxon>
        <taxon>Chordata</taxon>
        <taxon>Craniata</taxon>
        <taxon>Vertebrata</taxon>
        <taxon>Euteleostomi</taxon>
        <taxon>Mammalia</taxon>
        <taxon>Eutheria</taxon>
        <taxon>Laurasiatheria</taxon>
        <taxon>Chiroptera</taxon>
        <taxon>Yangochiroptera</taxon>
        <taxon>Phyllostomidae</taxon>
        <taxon>Phyllostominae</taxon>
        <taxon>Phyllostomus</taxon>
    </lineage>
</organism>
<protein>
    <submittedName>
        <fullName evidence="2">Uncharacterized protein</fullName>
    </submittedName>
</protein>
<name>A0A833YWG9_9CHIR</name>
<reference evidence="2 3" key="1">
    <citation type="journal article" date="2020" name="Nature">
        <title>Six reference-quality genomes reveal evolution of bat adaptations.</title>
        <authorList>
            <person name="Jebb D."/>
            <person name="Huang Z."/>
            <person name="Pippel M."/>
            <person name="Hughes G.M."/>
            <person name="Lavrichenko K."/>
            <person name="Devanna P."/>
            <person name="Winkler S."/>
            <person name="Jermiin L.S."/>
            <person name="Skirmuntt E.C."/>
            <person name="Katzourakis A."/>
            <person name="Burkitt-Gray L."/>
            <person name="Ray D.A."/>
            <person name="Sullivan K.A.M."/>
            <person name="Roscito J.G."/>
            <person name="Kirilenko B.M."/>
            <person name="Davalos L.M."/>
            <person name="Corthals A.P."/>
            <person name="Power M.L."/>
            <person name="Jones G."/>
            <person name="Ransome R.D."/>
            <person name="Dechmann D.K.N."/>
            <person name="Locatelli A.G."/>
            <person name="Puechmaille S.J."/>
            <person name="Fedrigo O."/>
            <person name="Jarvis E.D."/>
            <person name="Hiller M."/>
            <person name="Vernes S.C."/>
            <person name="Myers E.W."/>
            <person name="Teeling E.C."/>
        </authorList>
    </citation>
    <scope>NUCLEOTIDE SEQUENCE [LARGE SCALE GENOMIC DNA]</scope>
    <source>
        <strain evidence="2">Bat1K_MPI-CBG_1</strain>
    </source>
</reference>
<dbReference type="AlphaFoldDB" id="A0A833YWG9"/>
<keyword evidence="1" id="KW-0472">Membrane</keyword>